<dbReference type="PANTHER" id="PTHR21177:SF4">
    <property type="entry name" value="IP06524P"/>
    <property type="match status" value="1"/>
</dbReference>
<protein>
    <recommendedName>
        <fullName evidence="1">DUF4789 domain-containing protein</fullName>
    </recommendedName>
</protein>
<dbReference type="OrthoDB" id="6338576at2759"/>
<evidence type="ECO:0000313" key="2">
    <source>
        <dbReference type="EMBL" id="CAG7820224.1"/>
    </source>
</evidence>
<comment type="caution">
    <text evidence="2">The sequence shown here is derived from an EMBL/GenBank/DDBJ whole genome shotgun (WGS) entry which is preliminary data.</text>
</comment>
<accession>A0A8J2KW15</accession>
<evidence type="ECO:0000259" key="1">
    <source>
        <dbReference type="Pfam" id="PF16033"/>
    </source>
</evidence>
<proteinExistence type="predicted"/>
<dbReference type="Pfam" id="PF16033">
    <property type="entry name" value="DUF4789"/>
    <property type="match status" value="1"/>
</dbReference>
<dbReference type="Proteomes" id="UP000708208">
    <property type="component" value="Unassembled WGS sequence"/>
</dbReference>
<reference evidence="2" key="1">
    <citation type="submission" date="2021-06" db="EMBL/GenBank/DDBJ databases">
        <authorList>
            <person name="Hodson N. C."/>
            <person name="Mongue J. A."/>
            <person name="Jaron S. K."/>
        </authorList>
    </citation>
    <scope>NUCLEOTIDE SEQUENCE</scope>
</reference>
<dbReference type="InterPro" id="IPR031993">
    <property type="entry name" value="DUF4789"/>
</dbReference>
<dbReference type="PANTHER" id="PTHR21177">
    <property type="entry name" value="IP06524P-RELATED"/>
    <property type="match status" value="1"/>
</dbReference>
<feature type="domain" description="DUF4789" evidence="1">
    <location>
        <begin position="70"/>
        <end position="153"/>
    </location>
</feature>
<keyword evidence="3" id="KW-1185">Reference proteome</keyword>
<dbReference type="EMBL" id="CAJVCH010473227">
    <property type="protein sequence ID" value="CAG7820224.1"/>
    <property type="molecule type" value="Genomic_DNA"/>
</dbReference>
<evidence type="ECO:0000313" key="3">
    <source>
        <dbReference type="Proteomes" id="UP000708208"/>
    </source>
</evidence>
<gene>
    <name evidence="2" type="ORF">AFUS01_LOCUS30627</name>
</gene>
<sequence length="232" mass="25940">MSSGKIKVFGLRACLTIALVTTIFIASPTHSYIVQRNTAVNKLCGDERLYFNETRKCYPAKKKGPCGELMVLEPSNADENIGECNCEYIKGALMCPQRPKVLWTQESRCYYIYEQGPCKKGEWVVPHKDAAPSCESIPCPEKYEARLKEKYYFSADSRFVFPHAGKCYQSYSQEGGFCPADEIVYFVGGDSLNLHCANPNEVVCGVSYTPDMECPDHSEPDFQGGCEPVTDL</sequence>
<name>A0A8J2KW15_9HEXA</name>
<dbReference type="AlphaFoldDB" id="A0A8J2KW15"/>
<organism evidence="2 3">
    <name type="scientific">Allacma fusca</name>
    <dbReference type="NCBI Taxonomy" id="39272"/>
    <lineage>
        <taxon>Eukaryota</taxon>
        <taxon>Metazoa</taxon>
        <taxon>Ecdysozoa</taxon>
        <taxon>Arthropoda</taxon>
        <taxon>Hexapoda</taxon>
        <taxon>Collembola</taxon>
        <taxon>Symphypleona</taxon>
        <taxon>Sminthuridae</taxon>
        <taxon>Allacma</taxon>
    </lineage>
</organism>